<feature type="non-terminal residue" evidence="1">
    <location>
        <position position="1"/>
    </location>
</feature>
<protein>
    <submittedName>
        <fullName evidence="1">Uncharacterized protein</fullName>
    </submittedName>
</protein>
<sequence>DHLLARLGRGDLGVALRPSAAEGGS</sequence>
<gene>
    <name evidence="1" type="ORF">AVDCRST_MAG08-3732</name>
</gene>
<dbReference type="AlphaFoldDB" id="A0A6J4JKG0"/>
<name>A0A6J4JKG0_9PROT</name>
<proteinExistence type="predicted"/>
<dbReference type="EMBL" id="CADCTG010000283">
    <property type="protein sequence ID" value="CAA9280366.1"/>
    <property type="molecule type" value="Genomic_DNA"/>
</dbReference>
<organism evidence="1">
    <name type="scientific">uncultured Acetobacteraceae bacterium</name>
    <dbReference type="NCBI Taxonomy" id="169975"/>
    <lineage>
        <taxon>Bacteria</taxon>
        <taxon>Pseudomonadati</taxon>
        <taxon>Pseudomonadota</taxon>
        <taxon>Alphaproteobacteria</taxon>
        <taxon>Acetobacterales</taxon>
        <taxon>Acetobacteraceae</taxon>
        <taxon>environmental samples</taxon>
    </lineage>
</organism>
<reference evidence="1" key="1">
    <citation type="submission" date="2020-02" db="EMBL/GenBank/DDBJ databases">
        <authorList>
            <person name="Meier V. D."/>
        </authorList>
    </citation>
    <scope>NUCLEOTIDE SEQUENCE</scope>
    <source>
        <strain evidence="1">AVDCRST_MAG08</strain>
    </source>
</reference>
<evidence type="ECO:0000313" key="1">
    <source>
        <dbReference type="EMBL" id="CAA9280366.1"/>
    </source>
</evidence>
<feature type="non-terminal residue" evidence="1">
    <location>
        <position position="25"/>
    </location>
</feature>
<accession>A0A6J4JKG0</accession>